<dbReference type="Pfam" id="PF05348">
    <property type="entry name" value="UMP1"/>
    <property type="match status" value="1"/>
</dbReference>
<dbReference type="VEuPathDB" id="FungiDB:PC9H_004164"/>
<dbReference type="OrthoDB" id="15001at2759"/>
<dbReference type="Proteomes" id="UP000623687">
    <property type="component" value="Unassembled WGS sequence"/>
</dbReference>
<dbReference type="InterPro" id="IPR008012">
    <property type="entry name" value="Ump1"/>
</dbReference>
<dbReference type="EMBL" id="JACETU010000002">
    <property type="protein sequence ID" value="KAF7437325.1"/>
    <property type="molecule type" value="Genomic_DNA"/>
</dbReference>
<reference evidence="3" key="1">
    <citation type="submission" date="2019-07" db="EMBL/GenBank/DDBJ databases">
        <authorList>
            <person name="Palmer J.M."/>
        </authorList>
    </citation>
    <scope>NUCLEOTIDE SEQUENCE</scope>
    <source>
        <strain evidence="3">PC9</strain>
    </source>
</reference>
<sequence>MRGSNVLVLKDGRGGIPDVIMRRQFEDEGEDTSLRLVPTEGSKSASVKDTANSLGLHDTLQYGPRSIAAEVKTQSQIKNRLEKWEETQDNTKLNLLRNVQGLHAPMRLLMERRIVSHNPHMPGLYDDTNLALDILMGRDETVEPADIFSNVDIKQPMNLHTEMEKKRRI</sequence>
<proteinExistence type="inferred from homology"/>
<protein>
    <recommendedName>
        <fullName evidence="5">Proteasome maturation factor UMP1</fullName>
    </recommendedName>
</protein>
<name>A0A8H7A760_PLEOS</name>
<dbReference type="PANTHER" id="PTHR12828:SF3">
    <property type="entry name" value="PROTEASOME MATURATION PROTEIN"/>
    <property type="match status" value="1"/>
</dbReference>
<evidence type="ECO:0000313" key="3">
    <source>
        <dbReference type="EMBL" id="KAF7437325.1"/>
    </source>
</evidence>
<comment type="caution">
    <text evidence="3">The sequence shown here is derived from an EMBL/GenBank/DDBJ whole genome shotgun (WGS) entry which is preliminary data.</text>
</comment>
<dbReference type="AlphaFoldDB" id="A0A8H7A760"/>
<dbReference type="PANTHER" id="PTHR12828">
    <property type="entry name" value="PROTEASOME MATURATION PROTEIN UMP1"/>
    <property type="match status" value="1"/>
</dbReference>
<dbReference type="GO" id="GO:0005737">
    <property type="term" value="C:cytoplasm"/>
    <property type="evidence" value="ECO:0007669"/>
    <property type="project" value="TreeGrafter"/>
</dbReference>
<dbReference type="GO" id="GO:0043248">
    <property type="term" value="P:proteasome assembly"/>
    <property type="evidence" value="ECO:0007669"/>
    <property type="project" value="InterPro"/>
</dbReference>
<evidence type="ECO:0008006" key="5">
    <source>
        <dbReference type="Google" id="ProtNLM"/>
    </source>
</evidence>
<evidence type="ECO:0000256" key="2">
    <source>
        <dbReference type="ARBA" id="ARBA00043974"/>
    </source>
</evidence>
<dbReference type="GO" id="GO:0005634">
    <property type="term" value="C:nucleus"/>
    <property type="evidence" value="ECO:0007669"/>
    <property type="project" value="TreeGrafter"/>
</dbReference>
<keyword evidence="4" id="KW-1185">Reference proteome</keyword>
<dbReference type="RefSeq" id="XP_036635224.1">
    <property type="nucleotide sequence ID" value="XM_036773751.1"/>
</dbReference>
<gene>
    <name evidence="3" type="ORF">PC9H_004164</name>
</gene>
<dbReference type="GeneID" id="59373982"/>
<evidence type="ECO:0000256" key="1">
    <source>
        <dbReference type="ARBA" id="ARBA00023186"/>
    </source>
</evidence>
<comment type="similarity">
    <text evidence="2">Belongs to the POMP/UMP1 family.</text>
</comment>
<accession>A0A8H7A760</accession>
<organism evidence="3 4">
    <name type="scientific">Pleurotus ostreatus</name>
    <name type="common">Oyster mushroom</name>
    <name type="synonym">White-rot fungus</name>
    <dbReference type="NCBI Taxonomy" id="5322"/>
    <lineage>
        <taxon>Eukaryota</taxon>
        <taxon>Fungi</taxon>
        <taxon>Dikarya</taxon>
        <taxon>Basidiomycota</taxon>
        <taxon>Agaricomycotina</taxon>
        <taxon>Agaricomycetes</taxon>
        <taxon>Agaricomycetidae</taxon>
        <taxon>Agaricales</taxon>
        <taxon>Pleurotineae</taxon>
        <taxon>Pleurotaceae</taxon>
        <taxon>Pleurotus</taxon>
    </lineage>
</organism>
<keyword evidence="1" id="KW-0143">Chaperone</keyword>
<evidence type="ECO:0000313" key="4">
    <source>
        <dbReference type="Proteomes" id="UP000623687"/>
    </source>
</evidence>